<sequence>MSTTLQPSPVLLTSGDLISQDEQFIKEYAAYFKLPTNLNRSELLEKICQLHPGSAPCIPVLPHLTFERVNGGKIRFTGRVSAGKASQPPAVPVPTRPALPANRRLVRHSDLVQAMIEAQERGVPSEPSSGEDTPLPQTPVDVALPQQASVGEEAPENQLNMEHKVDTVLRFPTPVDEFDPPRPRRERPSGSPDSAASSLLDIPPKRRMKFVYPPVPRTPTDPEVPRAFSPGDTWVEKMYMDLARGRRDVKNDLEEVKREVRDAMEEVMKAEIEFKEEMQSTQKFIGYLQRIASAEWTDEIIQYATRIAEHGSSDSEALDEAEDESGDEDAGDGDGDNGGGSGDDGDSSSDDDAEDGPGSRDDGDGPERREDEDEHVKSDEGSDNDEAKELLISSRSNADHSPSGRPVHTTTSYPGPGTPSRGTRNRKRERDDDDDSDDGRNTGEVSPSCKRAKSSHDHGAPASERIDAPRSHTALEKATSSPSLKRPRDDDDNGSELEVELSIRRSGSESSLSDHGRSPKKARSENGTDAGPRSHSGATPSPSSSPRARLAIVPQVGGSASSSSGPWDEEGSPANGWPAGLFGSYATYDDSASEDDEDGADFFGRSAPFPGWRSAGAFSPPPDGPRFSYPPGRGPSQSQPAAGPSNPQRKSRPLTRSTERIRETADGGIEAYNYEEDPQWLRRMKLQELTMKAVKAHPGYGVALPPEEDFSTLRMPTGWNVESVSEDDEEGG</sequence>
<feature type="region of interest" description="Disordered" evidence="2">
    <location>
        <begin position="171"/>
        <end position="202"/>
    </location>
</feature>
<feature type="compositionally biased region" description="Low complexity" evidence="2">
    <location>
        <begin position="409"/>
        <end position="422"/>
    </location>
</feature>
<keyword evidence="4" id="KW-1185">Reference proteome</keyword>
<feature type="coiled-coil region" evidence="1">
    <location>
        <begin position="239"/>
        <end position="273"/>
    </location>
</feature>
<feature type="region of interest" description="Disordered" evidence="2">
    <location>
        <begin position="308"/>
        <end position="670"/>
    </location>
</feature>
<feature type="compositionally biased region" description="Acidic residues" evidence="2">
    <location>
        <begin position="490"/>
        <end position="499"/>
    </location>
</feature>
<feature type="compositionally biased region" description="Acidic residues" evidence="2">
    <location>
        <begin position="316"/>
        <end position="335"/>
    </location>
</feature>
<dbReference type="OrthoDB" id="3071683at2759"/>
<organism evidence="3 4">
    <name type="scientific">Lyophyllum shimeji</name>
    <name type="common">Hon-shimeji</name>
    <name type="synonym">Tricholoma shimeji</name>
    <dbReference type="NCBI Taxonomy" id="47721"/>
    <lineage>
        <taxon>Eukaryota</taxon>
        <taxon>Fungi</taxon>
        <taxon>Dikarya</taxon>
        <taxon>Basidiomycota</taxon>
        <taxon>Agaricomycotina</taxon>
        <taxon>Agaricomycetes</taxon>
        <taxon>Agaricomycetidae</taxon>
        <taxon>Agaricales</taxon>
        <taxon>Tricholomatineae</taxon>
        <taxon>Lyophyllaceae</taxon>
        <taxon>Lyophyllum</taxon>
    </lineage>
</organism>
<feature type="compositionally biased region" description="Acidic residues" evidence="2">
    <location>
        <begin position="343"/>
        <end position="355"/>
    </location>
</feature>
<accession>A0A9P3UU73</accession>
<protein>
    <submittedName>
        <fullName evidence="3">Uncharacterized protein</fullName>
    </submittedName>
</protein>
<feature type="compositionally biased region" description="Basic and acidic residues" evidence="2">
    <location>
        <begin position="179"/>
        <end position="188"/>
    </location>
</feature>
<gene>
    <name evidence="3" type="ORF">LshimejAT787_1203450</name>
</gene>
<feature type="region of interest" description="Disordered" evidence="2">
    <location>
        <begin position="711"/>
        <end position="732"/>
    </location>
</feature>
<comment type="caution">
    <text evidence="3">The sequence shown here is derived from an EMBL/GenBank/DDBJ whole genome shotgun (WGS) entry which is preliminary data.</text>
</comment>
<evidence type="ECO:0000256" key="1">
    <source>
        <dbReference type="SAM" id="Coils"/>
    </source>
</evidence>
<evidence type="ECO:0000256" key="2">
    <source>
        <dbReference type="SAM" id="MobiDB-lite"/>
    </source>
</evidence>
<name>A0A9P3UU73_LYOSH</name>
<reference evidence="3" key="1">
    <citation type="submission" date="2022-07" db="EMBL/GenBank/DDBJ databases">
        <title>The genome of Lyophyllum shimeji provides insight into the initial evolution of ectomycorrhizal fungal genome.</title>
        <authorList>
            <person name="Kobayashi Y."/>
            <person name="Shibata T."/>
            <person name="Hirakawa H."/>
            <person name="Shigenobu S."/>
            <person name="Nishiyama T."/>
            <person name="Yamada A."/>
            <person name="Hasebe M."/>
            <person name="Kawaguchi M."/>
        </authorList>
    </citation>
    <scope>NUCLEOTIDE SEQUENCE</scope>
    <source>
        <strain evidence="3">AT787</strain>
    </source>
</reference>
<evidence type="ECO:0000313" key="3">
    <source>
        <dbReference type="EMBL" id="GLB42896.1"/>
    </source>
</evidence>
<feature type="compositionally biased region" description="Basic and acidic residues" evidence="2">
    <location>
        <begin position="454"/>
        <end position="475"/>
    </location>
</feature>
<feature type="compositionally biased region" description="Basic and acidic residues" evidence="2">
    <location>
        <begin position="501"/>
        <end position="526"/>
    </location>
</feature>
<evidence type="ECO:0000313" key="4">
    <source>
        <dbReference type="Proteomes" id="UP001063166"/>
    </source>
</evidence>
<feature type="compositionally biased region" description="Basic and acidic residues" evidence="2">
    <location>
        <begin position="357"/>
        <end position="389"/>
    </location>
</feature>
<feature type="compositionally biased region" description="Low complexity" evidence="2">
    <location>
        <begin position="533"/>
        <end position="551"/>
    </location>
</feature>
<dbReference type="AlphaFoldDB" id="A0A9P3UU73"/>
<feature type="compositionally biased region" description="Polar residues" evidence="2">
    <location>
        <begin position="635"/>
        <end position="648"/>
    </location>
</feature>
<keyword evidence="1" id="KW-0175">Coiled coil</keyword>
<feature type="region of interest" description="Disordered" evidence="2">
    <location>
        <begin position="119"/>
        <end position="139"/>
    </location>
</feature>
<proteinExistence type="predicted"/>
<dbReference type="EMBL" id="BRPK01000012">
    <property type="protein sequence ID" value="GLB42896.1"/>
    <property type="molecule type" value="Genomic_DNA"/>
</dbReference>
<dbReference type="Proteomes" id="UP001063166">
    <property type="component" value="Unassembled WGS sequence"/>
</dbReference>
<feature type="compositionally biased region" description="Acidic residues" evidence="2">
    <location>
        <begin position="591"/>
        <end position="600"/>
    </location>
</feature>